<feature type="region of interest" description="Disordered" evidence="1">
    <location>
        <begin position="1"/>
        <end position="49"/>
    </location>
</feature>
<sequence length="283" mass="31779">RNYGGQETRVTCIPRNDDSASSDCGSLKRDNNYDGLDEPNKEDSPLVRNGGDALVDGVIASRRSATDDLNLWTNPDDVNHVISEDDRQLSELLDRRRKAFSREEETLLHGKIEEIRKVRKKVQDRWKRVLSELGFVDEQNKLVAVSSVTRTASPNTSVRAYNLHDKLVRETSIFGDAPTQRHRYAVILDRLLDLDIADDFFEAAHELYPKRAEKPNRHHKRAPHKKQSGDGPGENGDEINGQIPASPGPVITANGHKTPTMEQRAATPITTELVVAEVHEEPK</sequence>
<dbReference type="OrthoDB" id="10015106at2759"/>
<dbReference type="PANTHER" id="PTHR34340:SF2">
    <property type="entry name" value="MELANOREGULIN"/>
    <property type="match status" value="1"/>
</dbReference>
<dbReference type="GeneID" id="110975990"/>
<dbReference type="KEGG" id="aplc:110975990"/>
<dbReference type="PANTHER" id="PTHR34340">
    <property type="entry name" value="MELANOREGULIN"/>
    <property type="match status" value="1"/>
</dbReference>
<name>A0A8B7XX15_ACAPL</name>
<dbReference type="Pfam" id="PF15812">
    <property type="entry name" value="MREG"/>
    <property type="match status" value="1"/>
</dbReference>
<accession>A0A8B7XX15</accession>
<dbReference type="GO" id="GO:0032402">
    <property type="term" value="P:melanosome transport"/>
    <property type="evidence" value="ECO:0007669"/>
    <property type="project" value="InterPro"/>
</dbReference>
<evidence type="ECO:0000313" key="3">
    <source>
        <dbReference type="RefSeq" id="XP_022084580.1"/>
    </source>
</evidence>
<feature type="compositionally biased region" description="Basic and acidic residues" evidence="1">
    <location>
        <begin position="26"/>
        <end position="45"/>
    </location>
</feature>
<dbReference type="InterPro" id="IPR031638">
    <property type="entry name" value="Melanoregulin"/>
</dbReference>
<reference evidence="3" key="1">
    <citation type="submission" date="2025-08" db="UniProtKB">
        <authorList>
            <consortium name="RefSeq"/>
        </authorList>
    </citation>
    <scope>IDENTIFICATION</scope>
</reference>
<evidence type="ECO:0000256" key="1">
    <source>
        <dbReference type="SAM" id="MobiDB-lite"/>
    </source>
</evidence>
<dbReference type="RefSeq" id="XP_022084580.1">
    <property type="nucleotide sequence ID" value="XM_022228888.1"/>
</dbReference>
<evidence type="ECO:0000313" key="2">
    <source>
        <dbReference type="Proteomes" id="UP000694845"/>
    </source>
</evidence>
<feature type="non-terminal residue" evidence="3">
    <location>
        <position position="1"/>
    </location>
</feature>
<organism evidence="2 3">
    <name type="scientific">Acanthaster planci</name>
    <name type="common">Crown-of-thorns starfish</name>
    <dbReference type="NCBI Taxonomy" id="133434"/>
    <lineage>
        <taxon>Eukaryota</taxon>
        <taxon>Metazoa</taxon>
        <taxon>Echinodermata</taxon>
        <taxon>Eleutherozoa</taxon>
        <taxon>Asterozoa</taxon>
        <taxon>Asteroidea</taxon>
        <taxon>Valvatacea</taxon>
        <taxon>Valvatida</taxon>
        <taxon>Acanthasteridae</taxon>
        <taxon>Acanthaster</taxon>
    </lineage>
</organism>
<protein>
    <submittedName>
        <fullName evidence="3">Melanoregulin-like</fullName>
    </submittedName>
</protein>
<dbReference type="Proteomes" id="UP000694845">
    <property type="component" value="Unplaced"/>
</dbReference>
<feature type="region of interest" description="Disordered" evidence="1">
    <location>
        <begin position="211"/>
        <end position="267"/>
    </location>
</feature>
<feature type="compositionally biased region" description="Basic residues" evidence="1">
    <location>
        <begin position="216"/>
        <end position="226"/>
    </location>
</feature>
<keyword evidence="2" id="KW-1185">Reference proteome</keyword>
<dbReference type="OMA" id="VQDRWKR"/>
<gene>
    <name evidence="3" type="primary">LOC110975990</name>
</gene>
<proteinExistence type="predicted"/>
<dbReference type="AlphaFoldDB" id="A0A8B7XX15"/>